<evidence type="ECO:0000313" key="1">
    <source>
        <dbReference type="EMBL" id="TCJ15205.1"/>
    </source>
</evidence>
<dbReference type="Proteomes" id="UP000295443">
    <property type="component" value="Unassembled WGS sequence"/>
</dbReference>
<proteinExistence type="predicted"/>
<evidence type="ECO:0000313" key="2">
    <source>
        <dbReference type="Proteomes" id="UP000295443"/>
    </source>
</evidence>
<accession>A0A4R1BDL8</accession>
<organism evidence="1 2">
    <name type="scientific">Parasulfuritortus cantonensis</name>
    <dbReference type="NCBI Taxonomy" id="2528202"/>
    <lineage>
        <taxon>Bacteria</taxon>
        <taxon>Pseudomonadati</taxon>
        <taxon>Pseudomonadota</taxon>
        <taxon>Betaproteobacteria</taxon>
        <taxon>Nitrosomonadales</taxon>
        <taxon>Thiobacillaceae</taxon>
        <taxon>Parasulfuritortus</taxon>
    </lineage>
</organism>
<dbReference type="AlphaFoldDB" id="A0A4R1BDL8"/>
<comment type="caution">
    <text evidence="1">The sequence shown here is derived from an EMBL/GenBank/DDBJ whole genome shotgun (WGS) entry which is preliminary data.</text>
</comment>
<protein>
    <submittedName>
        <fullName evidence="1">Uncharacterized protein</fullName>
    </submittedName>
</protein>
<sequence>MTTECVISETPEHIIGLALGRGFFIAAYDEDYQECLRVSDEFYGTFAEASKASAEGTWTPA</sequence>
<name>A0A4R1BDL8_9PROT</name>
<gene>
    <name evidence="1" type="ORF">EZJ19_07810</name>
</gene>
<dbReference type="EMBL" id="SJZB01000029">
    <property type="protein sequence ID" value="TCJ15205.1"/>
    <property type="molecule type" value="Genomic_DNA"/>
</dbReference>
<keyword evidence="2" id="KW-1185">Reference proteome</keyword>
<reference evidence="1 2" key="1">
    <citation type="submission" date="2019-03" db="EMBL/GenBank/DDBJ databases">
        <title>Genome sequence of Thiobacillaceae bacterium LSR1, a sulfur-oxidizing bacterium isolated from freshwater sediment.</title>
        <authorList>
            <person name="Li S."/>
        </authorList>
    </citation>
    <scope>NUCLEOTIDE SEQUENCE [LARGE SCALE GENOMIC DNA]</scope>
    <source>
        <strain evidence="1 2">LSR1</strain>
    </source>
</reference>
<dbReference type="RefSeq" id="WP_131446323.1">
    <property type="nucleotide sequence ID" value="NZ_SJZB01000029.1"/>
</dbReference>